<reference evidence="1 2" key="1">
    <citation type="submission" date="2024-01" db="EMBL/GenBank/DDBJ databases">
        <title>The complete chloroplast genome sequence of Lithospermum erythrorhizon: insights into the phylogenetic relationship among Boraginaceae species and the maternal lineages of purple gromwells.</title>
        <authorList>
            <person name="Okada T."/>
            <person name="Watanabe K."/>
        </authorList>
    </citation>
    <scope>NUCLEOTIDE SEQUENCE [LARGE SCALE GENOMIC DNA]</scope>
</reference>
<evidence type="ECO:0000313" key="1">
    <source>
        <dbReference type="EMBL" id="GAA0150756.1"/>
    </source>
</evidence>
<dbReference type="EMBL" id="BAABME010001650">
    <property type="protein sequence ID" value="GAA0150756.1"/>
    <property type="molecule type" value="Genomic_DNA"/>
</dbReference>
<evidence type="ECO:0000313" key="2">
    <source>
        <dbReference type="Proteomes" id="UP001454036"/>
    </source>
</evidence>
<gene>
    <name evidence="1" type="ORF">LIER_09622</name>
</gene>
<proteinExistence type="predicted"/>
<dbReference type="AlphaFoldDB" id="A0AAV3PJ98"/>
<dbReference type="Proteomes" id="UP001454036">
    <property type="component" value="Unassembled WGS sequence"/>
</dbReference>
<sequence>MDELYQHETITKQCTAIGIFDLFGKPFDVGLRSCEDKMNCHSFCDLSIQDSIHEVFRLLKEKGLEVVCRKRKIDQIKDSDVLKSHDLVLETTLAPKKRRRWGGPSWVIKGKGHTN</sequence>
<accession>A0AAV3PJ98</accession>
<organism evidence="1 2">
    <name type="scientific">Lithospermum erythrorhizon</name>
    <name type="common">Purple gromwell</name>
    <name type="synonym">Lithospermum officinale var. erythrorhizon</name>
    <dbReference type="NCBI Taxonomy" id="34254"/>
    <lineage>
        <taxon>Eukaryota</taxon>
        <taxon>Viridiplantae</taxon>
        <taxon>Streptophyta</taxon>
        <taxon>Embryophyta</taxon>
        <taxon>Tracheophyta</taxon>
        <taxon>Spermatophyta</taxon>
        <taxon>Magnoliopsida</taxon>
        <taxon>eudicotyledons</taxon>
        <taxon>Gunneridae</taxon>
        <taxon>Pentapetalae</taxon>
        <taxon>asterids</taxon>
        <taxon>lamiids</taxon>
        <taxon>Boraginales</taxon>
        <taxon>Boraginaceae</taxon>
        <taxon>Boraginoideae</taxon>
        <taxon>Lithospermeae</taxon>
        <taxon>Lithospermum</taxon>
    </lineage>
</organism>
<comment type="caution">
    <text evidence="1">The sequence shown here is derived from an EMBL/GenBank/DDBJ whole genome shotgun (WGS) entry which is preliminary data.</text>
</comment>
<name>A0AAV3PJ98_LITER</name>
<keyword evidence="2" id="KW-1185">Reference proteome</keyword>
<protein>
    <submittedName>
        <fullName evidence="1">Uncharacterized protein</fullName>
    </submittedName>
</protein>